<dbReference type="VEuPathDB" id="FungiDB:HMPREF1544_12278"/>
<reference evidence="2" key="1">
    <citation type="submission" date="2013-05" db="EMBL/GenBank/DDBJ databases">
        <title>The Genome sequence of Mucor circinelloides f. circinelloides 1006PhL.</title>
        <authorList>
            <consortium name="The Broad Institute Genomics Platform"/>
            <person name="Cuomo C."/>
            <person name="Earl A."/>
            <person name="Findley K."/>
            <person name="Lee S.C."/>
            <person name="Walker B."/>
            <person name="Young S."/>
            <person name="Zeng Q."/>
            <person name="Gargeya S."/>
            <person name="Fitzgerald M."/>
            <person name="Haas B."/>
            <person name="Abouelleil A."/>
            <person name="Allen A.W."/>
            <person name="Alvarado L."/>
            <person name="Arachchi H.M."/>
            <person name="Berlin A.M."/>
            <person name="Chapman S.B."/>
            <person name="Gainer-Dewar J."/>
            <person name="Goldberg J."/>
            <person name="Griggs A."/>
            <person name="Gujja S."/>
            <person name="Hansen M."/>
            <person name="Howarth C."/>
            <person name="Imamovic A."/>
            <person name="Ireland A."/>
            <person name="Larimer J."/>
            <person name="McCowan C."/>
            <person name="Murphy C."/>
            <person name="Pearson M."/>
            <person name="Poon T.W."/>
            <person name="Priest M."/>
            <person name="Roberts A."/>
            <person name="Saif S."/>
            <person name="Shea T."/>
            <person name="Sisk P."/>
            <person name="Sykes S."/>
            <person name="Wortman J."/>
            <person name="Nusbaum C."/>
            <person name="Birren B."/>
        </authorList>
    </citation>
    <scope>NUCLEOTIDE SEQUENCE [LARGE SCALE GENOMIC DNA]</scope>
    <source>
        <strain evidence="2">1006PhL</strain>
    </source>
</reference>
<dbReference type="OrthoDB" id="2271260at2759"/>
<evidence type="ECO:0000313" key="2">
    <source>
        <dbReference type="Proteomes" id="UP000014254"/>
    </source>
</evidence>
<protein>
    <submittedName>
        <fullName evidence="1">Uncharacterized protein</fullName>
    </submittedName>
</protein>
<organism evidence="1 2">
    <name type="scientific">Mucor circinelloides f. circinelloides (strain 1006PhL)</name>
    <name type="common">Mucormycosis agent</name>
    <name type="synonym">Calyptromyces circinelloides</name>
    <dbReference type="NCBI Taxonomy" id="1220926"/>
    <lineage>
        <taxon>Eukaryota</taxon>
        <taxon>Fungi</taxon>
        <taxon>Fungi incertae sedis</taxon>
        <taxon>Mucoromycota</taxon>
        <taxon>Mucoromycotina</taxon>
        <taxon>Mucoromycetes</taxon>
        <taxon>Mucorales</taxon>
        <taxon>Mucorineae</taxon>
        <taxon>Mucoraceae</taxon>
        <taxon>Mucor</taxon>
    </lineage>
</organism>
<accession>S2IYS9</accession>
<evidence type="ECO:0000313" key="1">
    <source>
        <dbReference type="EMBL" id="EPB81022.1"/>
    </source>
</evidence>
<dbReference type="InParanoid" id="S2IYS9"/>
<dbReference type="AlphaFoldDB" id="S2IYS9"/>
<sequence length="792" mass="88939">MFFTTALFLYAIFITVVMNFYGALLGSARNSSNAVESEALQTTTTQNNQIEHVRQKIHGNTVIGSTIQVIMDWIHANKLAPLQFDIKQDFNCHRGLAKAVIDQLLACQRVSVLFQDMYGQTNVKIASAIAKLALVAMDLDESTAILATLTEVLLSCNDCSALNFIRFGVNQNTSIGQLPHIQQSMEFETLLIAAADGYRDTNNALCDQQQQHDTTPSNKSVERVAVSALEKISRLQAAAGFIVPTSMHDIASEKSGRRISNSSTLTNSSGISSSICVSPSISSASTSDTSLTSYDLSKKESTTSNADLEMVQPNEATYYDIIKFKTDLLHIKLEADHLLNQIIIPLSRCTPNTETIHRIKQVNQAFNALVAICIDTESALNNLQYGFAFDQLATQISSRLIGEAYSKLHQQTILEDYQESDFRELTAIVNKAFDVTTSIVKAFSNPTTVPNSYYARYIALVETLMNKCTQLGSAYKSIDSVYKGVIEIRTTVQEGRNTLNTLQYDQETSLRNLSTSLTTIQSIFASIYSCSTQKVQPLYETLRQQINFSRASEYQSEEKIAVNMVNRLFQDIDSIQTEIKKVSQELIRSSDRQDVEANICQAKSWLQTMNYSLGLFIALEALFSFDSIDADQEALQDRFTDFQERFSEFTLTTYNEVCSYFAEDYDAGLNYQKLGDDTHTVHSKEEEYVLFDDLQQVVDQTSLLLSYTHQVLVQRRAVTEYLHHASVIQESIASNTPLPSSTSYEHMFASFSNIQFPQLNIDGLSNMFYYYHHELYVSLSQTKVNLIVKRLQ</sequence>
<dbReference type="Proteomes" id="UP000014254">
    <property type="component" value="Unassembled WGS sequence"/>
</dbReference>
<gene>
    <name evidence="1" type="ORF">HMPREF1544_12278</name>
</gene>
<dbReference type="OMA" id="CNDCSAL"/>
<name>S2IYS9_MUCC1</name>
<keyword evidence="2" id="KW-1185">Reference proteome</keyword>
<dbReference type="EMBL" id="KE124225">
    <property type="protein sequence ID" value="EPB81022.1"/>
    <property type="molecule type" value="Genomic_DNA"/>
</dbReference>
<proteinExistence type="predicted"/>